<organism evidence="1 2">
    <name type="scientific">Nesidiocoris tenuis</name>
    <dbReference type="NCBI Taxonomy" id="355587"/>
    <lineage>
        <taxon>Eukaryota</taxon>
        <taxon>Metazoa</taxon>
        <taxon>Ecdysozoa</taxon>
        <taxon>Arthropoda</taxon>
        <taxon>Hexapoda</taxon>
        <taxon>Insecta</taxon>
        <taxon>Pterygota</taxon>
        <taxon>Neoptera</taxon>
        <taxon>Paraneoptera</taxon>
        <taxon>Hemiptera</taxon>
        <taxon>Heteroptera</taxon>
        <taxon>Panheteroptera</taxon>
        <taxon>Cimicomorpha</taxon>
        <taxon>Miridae</taxon>
        <taxon>Dicyphina</taxon>
        <taxon>Nesidiocoris</taxon>
    </lineage>
</organism>
<reference evidence="1 2" key="1">
    <citation type="submission" date="2023-09" db="EMBL/GenBank/DDBJ databases">
        <title>Nesidiocoris tenuis whole genome shotgun sequence.</title>
        <authorList>
            <person name="Shibata T."/>
            <person name="Shimoda M."/>
            <person name="Kobayashi T."/>
            <person name="Uehara T."/>
        </authorList>
    </citation>
    <scope>NUCLEOTIDE SEQUENCE [LARGE SCALE GENOMIC DNA]</scope>
    <source>
        <strain evidence="1 2">Japan</strain>
    </source>
</reference>
<dbReference type="EMBL" id="AP028909">
    <property type="protein sequence ID" value="BES88597.1"/>
    <property type="molecule type" value="Genomic_DNA"/>
</dbReference>
<keyword evidence="2" id="KW-1185">Reference proteome</keyword>
<accession>A0ABN7AEA2</accession>
<protein>
    <submittedName>
        <fullName evidence="1">Uncharacterized protein</fullName>
    </submittedName>
</protein>
<sequence>MSKSHLATSDFINTSNIPPVRRSAFSNTQNCQHSIDSYSIHPPGRGVLHVIRSQNPLTDEHHRARRRVICDTIADFHVQVAITVRSFESDQRVCSYRWSFSAA</sequence>
<evidence type="ECO:0000313" key="1">
    <source>
        <dbReference type="EMBL" id="BES88597.1"/>
    </source>
</evidence>
<name>A0ABN7AEA2_9HEMI</name>
<evidence type="ECO:0000313" key="2">
    <source>
        <dbReference type="Proteomes" id="UP001307889"/>
    </source>
</evidence>
<proteinExistence type="predicted"/>
<dbReference type="Proteomes" id="UP001307889">
    <property type="component" value="Chromosome 1"/>
</dbReference>
<gene>
    <name evidence="1" type="ORF">NTJ_01404</name>
</gene>